<evidence type="ECO:0000259" key="2">
    <source>
        <dbReference type="Pfam" id="PF01551"/>
    </source>
</evidence>
<dbReference type="EMBL" id="SOAM01000001">
    <property type="protein sequence ID" value="TDS80013.1"/>
    <property type="molecule type" value="Genomic_DNA"/>
</dbReference>
<evidence type="ECO:0000313" key="4">
    <source>
        <dbReference type="Proteomes" id="UP000295344"/>
    </source>
</evidence>
<dbReference type="GO" id="GO:0004222">
    <property type="term" value="F:metalloendopeptidase activity"/>
    <property type="evidence" value="ECO:0007669"/>
    <property type="project" value="TreeGrafter"/>
</dbReference>
<accession>A0A4R7FQI8</accession>
<dbReference type="PROSITE" id="PS51318">
    <property type="entry name" value="TAT"/>
    <property type="match status" value="1"/>
</dbReference>
<keyword evidence="1" id="KW-0175">Coiled coil</keyword>
<dbReference type="RefSeq" id="WP_133764639.1">
    <property type="nucleotide sequence ID" value="NZ_BAAARP010000001.1"/>
</dbReference>
<name>A0A4R7FQI8_9MICO</name>
<dbReference type="CDD" id="cd12797">
    <property type="entry name" value="M23_peptidase"/>
    <property type="match status" value="1"/>
</dbReference>
<feature type="coiled-coil region" evidence="1">
    <location>
        <begin position="85"/>
        <end position="126"/>
    </location>
</feature>
<feature type="domain" description="M23ase beta-sheet core" evidence="2">
    <location>
        <begin position="296"/>
        <end position="391"/>
    </location>
</feature>
<dbReference type="AlphaFoldDB" id="A0A4R7FQI8"/>
<dbReference type="OrthoDB" id="1099523at2"/>
<proteinExistence type="predicted"/>
<dbReference type="SUPFAM" id="SSF51261">
    <property type="entry name" value="Duplicated hybrid motif"/>
    <property type="match status" value="1"/>
</dbReference>
<evidence type="ECO:0000313" key="3">
    <source>
        <dbReference type="EMBL" id="TDS80013.1"/>
    </source>
</evidence>
<dbReference type="PANTHER" id="PTHR21666:SF270">
    <property type="entry name" value="MUREIN HYDROLASE ACTIVATOR ENVC"/>
    <property type="match status" value="1"/>
</dbReference>
<dbReference type="InterPro" id="IPR016047">
    <property type="entry name" value="M23ase_b-sheet_dom"/>
</dbReference>
<protein>
    <submittedName>
        <fullName evidence="3">Peptidase M23-like protein</fullName>
    </submittedName>
</protein>
<dbReference type="InterPro" id="IPR050570">
    <property type="entry name" value="Cell_wall_metabolism_enzyme"/>
</dbReference>
<keyword evidence="4" id="KW-1185">Reference proteome</keyword>
<evidence type="ECO:0000256" key="1">
    <source>
        <dbReference type="SAM" id="Coils"/>
    </source>
</evidence>
<dbReference type="Gene3D" id="2.70.70.10">
    <property type="entry name" value="Glucose Permease (Domain IIA)"/>
    <property type="match status" value="1"/>
</dbReference>
<sequence>MVDPSRRLLLRGGLVALGAAGVAGLVAAPLSAEAASYPSWKDVLKARSNVKEKAKEIARLKGLLAQSQAAADAAQKVAEQKGTLYQTAQARVDASNERLQTIEKQVEADEKRAADAKQRAGQLAAQLSRTGGADLETTLLLSGTDSSANDFLSKLGSLSKLTETNSTIAEDAAASKNAAEATQKQMQQVKTELVGLKEQARLAFQAAVQASAAANEKVQQEQAQQVELQARLNALQATSESVARRYQAGVAAAKAAQAAGAGGSVNGAGWANPAGAGPITGVFGPRPDQPAGANFFHRGTDIGVPYGSPIYAAHAGTVVYAGWFGTYGYWIEINDGDGIQTGYAHIRPGGIFVRVGQRVSAGQNIASVGQTGAATGPHLHFEVRLNEVAVNAQPFMAARGIVLGS</sequence>
<dbReference type="PANTHER" id="PTHR21666">
    <property type="entry name" value="PEPTIDASE-RELATED"/>
    <property type="match status" value="1"/>
</dbReference>
<dbReference type="Proteomes" id="UP000295344">
    <property type="component" value="Unassembled WGS sequence"/>
</dbReference>
<reference evidence="3 4" key="1">
    <citation type="submission" date="2019-03" db="EMBL/GenBank/DDBJ databases">
        <title>Genomic Encyclopedia of Archaeal and Bacterial Type Strains, Phase II (KMG-II): from individual species to whole genera.</title>
        <authorList>
            <person name="Goeker M."/>
        </authorList>
    </citation>
    <scope>NUCLEOTIDE SEQUENCE [LARGE SCALE GENOMIC DNA]</scope>
    <source>
        <strain evidence="3 4">DSM 24782</strain>
    </source>
</reference>
<gene>
    <name evidence="3" type="ORF">CLV52_0564</name>
</gene>
<dbReference type="InterPro" id="IPR011055">
    <property type="entry name" value="Dup_hybrid_motif"/>
</dbReference>
<organism evidence="3 4">
    <name type="scientific">Amnibacterium kyonggiense</name>
    <dbReference type="NCBI Taxonomy" id="595671"/>
    <lineage>
        <taxon>Bacteria</taxon>
        <taxon>Bacillati</taxon>
        <taxon>Actinomycetota</taxon>
        <taxon>Actinomycetes</taxon>
        <taxon>Micrococcales</taxon>
        <taxon>Microbacteriaceae</taxon>
        <taxon>Amnibacterium</taxon>
    </lineage>
</organism>
<comment type="caution">
    <text evidence="3">The sequence shown here is derived from an EMBL/GenBank/DDBJ whole genome shotgun (WGS) entry which is preliminary data.</text>
</comment>
<dbReference type="InterPro" id="IPR006311">
    <property type="entry name" value="TAT_signal"/>
</dbReference>
<dbReference type="Pfam" id="PF01551">
    <property type="entry name" value="Peptidase_M23"/>
    <property type="match status" value="1"/>
</dbReference>
<feature type="coiled-coil region" evidence="1">
    <location>
        <begin position="172"/>
        <end position="238"/>
    </location>
</feature>